<proteinExistence type="predicted"/>
<dbReference type="Gene3D" id="3.60.40.10">
    <property type="entry name" value="PPM-type phosphatase domain"/>
    <property type="match status" value="1"/>
</dbReference>
<evidence type="ECO:0000313" key="2">
    <source>
        <dbReference type="EMBL" id="EGX57941.1"/>
    </source>
</evidence>
<dbReference type="AlphaFoldDB" id="G2GF00"/>
<dbReference type="Proteomes" id="UP000004217">
    <property type="component" value="Unassembled WGS sequence"/>
</dbReference>
<dbReference type="RefSeq" id="WP_007497962.1">
    <property type="nucleotide sequence ID" value="NZ_AGBF01000073.1"/>
</dbReference>
<gene>
    <name evidence="2" type="ORF">SZN_20417</name>
</gene>
<protein>
    <submittedName>
        <fullName evidence="2">Serine/threonine protein phosphatase</fullName>
    </submittedName>
</protein>
<evidence type="ECO:0000313" key="3">
    <source>
        <dbReference type="Proteomes" id="UP000004217"/>
    </source>
</evidence>
<dbReference type="EMBL" id="AGBF01000073">
    <property type="protein sequence ID" value="EGX57941.1"/>
    <property type="molecule type" value="Genomic_DNA"/>
</dbReference>
<keyword evidence="3" id="KW-1185">Reference proteome</keyword>
<name>G2GF00_9ACTN</name>
<feature type="domain" description="PPM-type phosphatase" evidence="1">
    <location>
        <begin position="3"/>
        <end position="233"/>
    </location>
</feature>
<dbReference type="SUPFAM" id="SSF81606">
    <property type="entry name" value="PP2C-like"/>
    <property type="match status" value="1"/>
</dbReference>
<dbReference type="PROSITE" id="PS51746">
    <property type="entry name" value="PPM_2"/>
    <property type="match status" value="1"/>
</dbReference>
<dbReference type="InterPro" id="IPR001932">
    <property type="entry name" value="PPM-type_phosphatase-like_dom"/>
</dbReference>
<evidence type="ECO:0000259" key="1">
    <source>
        <dbReference type="PROSITE" id="PS51746"/>
    </source>
</evidence>
<reference evidence="2 3" key="1">
    <citation type="submission" date="2011-08" db="EMBL/GenBank/DDBJ databases">
        <authorList>
            <person name="Lin Y."/>
            <person name="Hao X."/>
            <person name="Johnstone L."/>
            <person name="Miller S.J."/>
            <person name="Wei G."/>
            <person name="Rensing C."/>
        </authorList>
    </citation>
    <scope>NUCLEOTIDE SEQUENCE [LARGE SCALE GENOMIC DNA]</scope>
    <source>
        <strain evidence="2 3">K42</strain>
    </source>
</reference>
<comment type="caution">
    <text evidence="2">The sequence shown here is derived from an EMBL/GenBank/DDBJ whole genome shotgun (WGS) entry which is preliminary data.</text>
</comment>
<dbReference type="OrthoDB" id="4215110at2"/>
<organism evidence="2 3">
    <name type="scientific">Streptomyces zinciresistens K42</name>
    <dbReference type="NCBI Taxonomy" id="700597"/>
    <lineage>
        <taxon>Bacteria</taxon>
        <taxon>Bacillati</taxon>
        <taxon>Actinomycetota</taxon>
        <taxon>Actinomycetes</taxon>
        <taxon>Kitasatosporales</taxon>
        <taxon>Streptomycetaceae</taxon>
        <taxon>Streptomyces</taxon>
    </lineage>
</organism>
<accession>G2GF00</accession>
<sequence length="234" mass="25131">MITYATAQALGDRPVQCDATAVATESGARAWTLLDGIGTTTQVQDWTREKARTLARVAAVTHSPKAAITAARIVSDSDGYEDEHRPPDAVAVVAVRTADGRLLIGWAGDARAYWMPTGGALEKLTVDHNEAEARRARGETDIPPDYRHLVTSSLRRYDGEEGEIGTARPLRAQGGRLLLVSDGAYSPFEDNGIDMRAPLAQATPRGVASALVRTAVSFTDVRRDNATAMVVQFD</sequence>
<dbReference type="PATRIC" id="fig|700597.3.peg.4005"/>
<dbReference type="InterPro" id="IPR036457">
    <property type="entry name" value="PPM-type-like_dom_sf"/>
</dbReference>